<keyword evidence="9" id="KW-0472">Membrane</keyword>
<dbReference type="InParanoid" id="A0A316Y8M8"/>
<comment type="catalytic activity">
    <reaction evidence="6">
        <text>feruloyl-polysaccharide + H2O = ferulate + polysaccharide.</text>
        <dbReference type="EC" id="3.1.1.73"/>
    </reaction>
</comment>
<keyword evidence="3" id="KW-0732">Signal</keyword>
<dbReference type="InterPro" id="IPR011118">
    <property type="entry name" value="Tannase/feruloyl_esterase"/>
</dbReference>
<protein>
    <recommendedName>
        <fullName evidence="7">Carboxylic ester hydrolase</fullName>
        <ecNumber evidence="7">3.1.1.-</ecNumber>
    </recommendedName>
</protein>
<dbReference type="EMBL" id="KZ819644">
    <property type="protein sequence ID" value="PWN86550.1"/>
    <property type="molecule type" value="Genomic_DNA"/>
</dbReference>
<dbReference type="RefSeq" id="XP_025373748.1">
    <property type="nucleotide sequence ID" value="XM_025523753.1"/>
</dbReference>
<keyword evidence="5" id="KW-1015">Disulfide bond</keyword>
<gene>
    <name evidence="10" type="ORF">FA10DRAFT_282194</name>
</gene>
<evidence type="ECO:0000313" key="10">
    <source>
        <dbReference type="EMBL" id="PWN86550.1"/>
    </source>
</evidence>
<keyword evidence="4 7" id="KW-0378">Hydrolase</keyword>
<keyword evidence="2" id="KW-0119">Carbohydrate metabolism</keyword>
<accession>A0A316Y8M8</accession>
<keyword evidence="9" id="KW-0812">Transmembrane</keyword>
<organism evidence="10 11">
    <name type="scientific">Acaromyces ingoldii</name>
    <dbReference type="NCBI Taxonomy" id="215250"/>
    <lineage>
        <taxon>Eukaryota</taxon>
        <taxon>Fungi</taxon>
        <taxon>Dikarya</taxon>
        <taxon>Basidiomycota</taxon>
        <taxon>Ustilaginomycotina</taxon>
        <taxon>Exobasidiomycetes</taxon>
        <taxon>Exobasidiales</taxon>
        <taxon>Cryptobasidiaceae</taxon>
        <taxon>Acaromyces</taxon>
    </lineage>
</organism>
<dbReference type="GO" id="GO:0030600">
    <property type="term" value="F:feruloyl esterase activity"/>
    <property type="evidence" value="ECO:0007669"/>
    <property type="project" value="UniProtKB-EC"/>
</dbReference>
<reference evidence="10 11" key="1">
    <citation type="journal article" date="2018" name="Mol. Biol. Evol.">
        <title>Broad Genomic Sampling Reveals a Smut Pathogenic Ancestry of the Fungal Clade Ustilaginomycotina.</title>
        <authorList>
            <person name="Kijpornyongpan T."/>
            <person name="Mondo S.J."/>
            <person name="Barry K."/>
            <person name="Sandor L."/>
            <person name="Lee J."/>
            <person name="Lipzen A."/>
            <person name="Pangilinan J."/>
            <person name="LaButti K."/>
            <person name="Hainaut M."/>
            <person name="Henrissat B."/>
            <person name="Grigoriev I.V."/>
            <person name="Spatafora J.W."/>
            <person name="Aime M.C."/>
        </authorList>
    </citation>
    <scope>NUCLEOTIDE SEQUENCE [LARGE SCALE GENOMIC DNA]</scope>
    <source>
        <strain evidence="10 11">MCA 4198</strain>
    </source>
</reference>
<comment type="similarity">
    <text evidence="7">Belongs to the tannase family.</text>
</comment>
<feature type="transmembrane region" description="Helical" evidence="9">
    <location>
        <begin position="12"/>
        <end position="35"/>
    </location>
</feature>
<evidence type="ECO:0000313" key="11">
    <source>
        <dbReference type="Proteomes" id="UP000245768"/>
    </source>
</evidence>
<dbReference type="GO" id="GO:0045493">
    <property type="term" value="P:xylan catabolic process"/>
    <property type="evidence" value="ECO:0007669"/>
    <property type="project" value="UniProtKB-KW"/>
</dbReference>
<evidence type="ECO:0000256" key="7">
    <source>
        <dbReference type="RuleBase" id="RU361238"/>
    </source>
</evidence>
<proteinExistence type="inferred from homology"/>
<feature type="compositionally biased region" description="Basic and acidic residues" evidence="8">
    <location>
        <begin position="353"/>
        <end position="419"/>
    </location>
</feature>
<keyword evidence="9" id="KW-1133">Transmembrane helix</keyword>
<feature type="compositionally biased region" description="Acidic residues" evidence="8">
    <location>
        <begin position="125"/>
        <end position="142"/>
    </location>
</feature>
<sequence length="608" mass="64694">MAACPLLLFPQMAAILASVFVLSPGATNTTIGFAFRRRRMRLVRILCVGAAALTLAQPLLADQQASTNQSQGQEQGQGLSYHKSKLQAPLGVANEGALGANAVLSQTDGGRSASPTRLSKVVYSNEEETDEEEGGEDEEEEAGVLRDSPEASQRCLALATTFKPRDGRTLQLAFSQYYPQGSNPSLELLSSTYPAGTIPADVDVGAILASVGPDVDLTQEGGYGYQTNKRIVHNGPSGGLPAFCRFGAFTQSSALTRVLSEVWMPLAENRSMPVAAINQTDHPSATTGLTFDKGGVVIKQPPQGDKTDAESMTGHKEKKHKNKAETNKLTEETLLGTKQSETKPSAETLTENKTSEKTSTETKPAEKTLTETKPSEKTLTKTKPPESKPPENKPSESKPSENKPSETKPDDVKPADVKPADANAATGKQRRARNGAASGAIAGEDVFGVRHGGWNGRLLEMGNGAQRGFVPLADLKQMMSRYRFAVAGSNLGHFATAGSSTWVNGSQHDDTLLDWSTRAHHVTRTLAEDVVEAFYGQLGMQKSQQGIGVRNERTGRLRSYHAGCSNGGGRALAAVQDMPLDYDGVLAGAPTLRFSDVSVSLSLVEAIG</sequence>
<feature type="compositionally biased region" description="Basic and acidic residues" evidence="8">
    <location>
        <begin position="305"/>
        <end position="315"/>
    </location>
</feature>
<feature type="compositionally biased region" description="Polar residues" evidence="8">
    <location>
        <begin position="336"/>
        <end position="345"/>
    </location>
</feature>
<dbReference type="AlphaFoldDB" id="A0A316Y8M8"/>
<keyword evidence="1" id="KW-0719">Serine esterase</keyword>
<dbReference type="OrthoDB" id="3039123at2759"/>
<dbReference type="GeneID" id="37045669"/>
<dbReference type="EC" id="3.1.1.-" evidence="7"/>
<evidence type="ECO:0000256" key="6">
    <source>
        <dbReference type="ARBA" id="ARBA00034075"/>
    </source>
</evidence>
<feature type="region of interest" description="Disordered" evidence="8">
    <location>
        <begin position="105"/>
        <end position="150"/>
    </location>
</feature>
<keyword evidence="2" id="KW-0624">Polysaccharide degradation</keyword>
<keyword evidence="11" id="KW-1185">Reference proteome</keyword>
<feature type="region of interest" description="Disordered" evidence="8">
    <location>
        <begin position="280"/>
        <end position="437"/>
    </location>
</feature>
<evidence type="ECO:0000256" key="9">
    <source>
        <dbReference type="SAM" id="Phobius"/>
    </source>
</evidence>
<feature type="compositionally biased region" description="Polar residues" evidence="8">
    <location>
        <begin position="105"/>
        <end position="117"/>
    </location>
</feature>
<evidence type="ECO:0000256" key="2">
    <source>
        <dbReference type="ARBA" id="ARBA00022651"/>
    </source>
</evidence>
<dbReference type="Pfam" id="PF07519">
    <property type="entry name" value="Tannase"/>
    <property type="match status" value="1"/>
</dbReference>
<dbReference type="PANTHER" id="PTHR33938:SF15">
    <property type="entry name" value="FERULOYL ESTERASE B-RELATED"/>
    <property type="match status" value="1"/>
</dbReference>
<dbReference type="Proteomes" id="UP000245768">
    <property type="component" value="Unassembled WGS sequence"/>
</dbReference>
<feature type="transmembrane region" description="Helical" evidence="9">
    <location>
        <begin position="42"/>
        <end position="60"/>
    </location>
</feature>
<dbReference type="PANTHER" id="PTHR33938">
    <property type="entry name" value="FERULOYL ESTERASE B-RELATED"/>
    <property type="match status" value="1"/>
</dbReference>
<evidence type="ECO:0000256" key="5">
    <source>
        <dbReference type="ARBA" id="ARBA00023157"/>
    </source>
</evidence>
<evidence type="ECO:0000256" key="3">
    <source>
        <dbReference type="ARBA" id="ARBA00022729"/>
    </source>
</evidence>
<evidence type="ECO:0000256" key="4">
    <source>
        <dbReference type="ARBA" id="ARBA00022801"/>
    </source>
</evidence>
<keyword evidence="2" id="KW-0858">Xylan degradation</keyword>
<feature type="compositionally biased region" description="Polar residues" evidence="8">
    <location>
        <begin position="280"/>
        <end position="289"/>
    </location>
</feature>
<name>A0A316Y8M8_9BASI</name>
<dbReference type="STRING" id="215250.A0A316Y8M8"/>
<evidence type="ECO:0000256" key="8">
    <source>
        <dbReference type="SAM" id="MobiDB-lite"/>
    </source>
</evidence>
<evidence type="ECO:0000256" key="1">
    <source>
        <dbReference type="ARBA" id="ARBA00022487"/>
    </source>
</evidence>